<dbReference type="OrthoDB" id="292747at2759"/>
<dbReference type="RefSeq" id="XP_020047946.1">
    <property type="nucleotide sequence ID" value="XM_020193146.1"/>
</dbReference>
<evidence type="ECO:0000256" key="13">
    <source>
        <dbReference type="ARBA" id="ARBA00045102"/>
    </source>
</evidence>
<reference evidence="18" key="1">
    <citation type="submission" date="2016-05" db="EMBL/GenBank/DDBJ databases">
        <title>Comparative genomics of biotechnologically important yeasts.</title>
        <authorList>
            <consortium name="DOE Joint Genome Institute"/>
            <person name="Riley R."/>
            <person name="Haridas S."/>
            <person name="Wolfe K.H."/>
            <person name="Lopes M.R."/>
            <person name="Hittinger C.T."/>
            <person name="Goker M."/>
            <person name="Salamov A."/>
            <person name="Wisecaver J."/>
            <person name="Long T.M."/>
            <person name="Aerts A.L."/>
            <person name="Barry K."/>
            <person name="Choi C."/>
            <person name="Clum A."/>
            <person name="Coughlan A.Y."/>
            <person name="Deshpande S."/>
            <person name="Douglass A.P."/>
            <person name="Hanson S.J."/>
            <person name="Klenk H.-P."/>
            <person name="Labutti K."/>
            <person name="Lapidus A."/>
            <person name="Lindquist E."/>
            <person name="Lipzen A."/>
            <person name="Meier-Kolthoff J.P."/>
            <person name="Ohm R.A."/>
            <person name="Otillar R.P."/>
            <person name="Pangilinan J."/>
            <person name="Peng Y."/>
            <person name="Rokas A."/>
            <person name="Rosa C.A."/>
            <person name="Scheuner C."/>
            <person name="Sibirny A.A."/>
            <person name="Slot J.C."/>
            <person name="Stielow J.B."/>
            <person name="Sun H."/>
            <person name="Kurtzman C.P."/>
            <person name="Blackwell M."/>
            <person name="Grigoriev I.V."/>
            <person name="Jeffries T.W."/>
        </authorList>
    </citation>
    <scope>NUCLEOTIDE SEQUENCE [LARGE SCALE GENOMIC DNA]</scope>
    <source>
        <strain evidence="18">DSM 1968</strain>
    </source>
</reference>
<comment type="subcellular location">
    <subcellularLocation>
        <location evidence="1">Endoplasmic reticulum membrane</location>
        <topology evidence="1">Multi-pass membrane protein</topology>
    </subcellularLocation>
</comment>
<dbReference type="PROSITE" id="PS50919">
    <property type="entry name" value="MIR"/>
    <property type="match status" value="1"/>
</dbReference>
<keyword evidence="18" id="KW-1185">Reference proteome</keyword>
<evidence type="ECO:0000256" key="4">
    <source>
        <dbReference type="ARBA" id="ARBA00012839"/>
    </source>
</evidence>
<feature type="transmembrane region" description="Helical" evidence="15">
    <location>
        <begin position="220"/>
        <end position="238"/>
    </location>
</feature>
<feature type="transmembrane region" description="Helical" evidence="15">
    <location>
        <begin position="742"/>
        <end position="760"/>
    </location>
</feature>
<evidence type="ECO:0000256" key="11">
    <source>
        <dbReference type="ARBA" id="ARBA00023136"/>
    </source>
</evidence>
<feature type="region of interest" description="Disordered" evidence="14">
    <location>
        <begin position="57"/>
        <end position="85"/>
    </location>
</feature>
<dbReference type="SUPFAM" id="SSF82109">
    <property type="entry name" value="MIR domain"/>
    <property type="match status" value="1"/>
</dbReference>
<evidence type="ECO:0000256" key="3">
    <source>
        <dbReference type="ARBA" id="ARBA00007222"/>
    </source>
</evidence>
<dbReference type="InterPro" id="IPR027005">
    <property type="entry name" value="PMT-like"/>
</dbReference>
<feature type="transmembrane region" description="Helical" evidence="15">
    <location>
        <begin position="169"/>
        <end position="190"/>
    </location>
</feature>
<comment type="similarity">
    <text evidence="3">Belongs to the glycosyltransferase 39 family.</text>
</comment>
<evidence type="ECO:0000256" key="9">
    <source>
        <dbReference type="ARBA" id="ARBA00022824"/>
    </source>
</evidence>
<dbReference type="Proteomes" id="UP000095038">
    <property type="component" value="Unassembled WGS sequence"/>
</dbReference>
<comment type="pathway">
    <text evidence="2">Protein modification; protein glycosylation.</text>
</comment>
<comment type="catalytic activity">
    <reaction evidence="13">
        <text>a di-trans,poly-cis-dolichyl beta-D-mannosyl phosphate + L-seryl-[protein] = 3-O-(alpha-D-mannosyl)-L-seryl-[protein] + a di-trans,poly-cis-dolichyl phosphate + H(+)</text>
        <dbReference type="Rhea" id="RHEA:17377"/>
        <dbReference type="Rhea" id="RHEA-COMP:9863"/>
        <dbReference type="Rhea" id="RHEA-COMP:13546"/>
        <dbReference type="Rhea" id="RHEA-COMP:19498"/>
        <dbReference type="Rhea" id="RHEA-COMP:19501"/>
        <dbReference type="ChEBI" id="CHEBI:15378"/>
        <dbReference type="ChEBI" id="CHEBI:29999"/>
        <dbReference type="ChEBI" id="CHEBI:57683"/>
        <dbReference type="ChEBI" id="CHEBI:58211"/>
        <dbReference type="ChEBI" id="CHEBI:137321"/>
        <dbReference type="EC" id="2.4.1.109"/>
    </reaction>
</comment>
<dbReference type="Pfam" id="PF02815">
    <property type="entry name" value="MIR"/>
    <property type="match status" value="1"/>
</dbReference>
<feature type="transmembrane region" description="Helical" evidence="15">
    <location>
        <begin position="907"/>
        <end position="926"/>
    </location>
</feature>
<feature type="compositionally biased region" description="Polar residues" evidence="14">
    <location>
        <begin position="57"/>
        <end position="69"/>
    </location>
</feature>
<dbReference type="GO" id="GO:0004169">
    <property type="term" value="F:dolichyl-phosphate-mannose-protein mannosyltransferase activity"/>
    <property type="evidence" value="ECO:0007669"/>
    <property type="project" value="UniProtKB-EC"/>
</dbReference>
<evidence type="ECO:0000256" key="12">
    <source>
        <dbReference type="ARBA" id="ARBA00045085"/>
    </source>
</evidence>
<dbReference type="InterPro" id="IPR016093">
    <property type="entry name" value="MIR_motif"/>
</dbReference>
<dbReference type="AlphaFoldDB" id="A0A1D2VJ39"/>
<dbReference type="GeneID" id="30966782"/>
<evidence type="ECO:0000256" key="7">
    <source>
        <dbReference type="ARBA" id="ARBA00022692"/>
    </source>
</evidence>
<accession>A0A1D2VJ39</accession>
<dbReference type="Pfam" id="PF02366">
    <property type="entry name" value="PMT"/>
    <property type="match status" value="1"/>
</dbReference>
<dbReference type="STRING" id="1344418.A0A1D2VJ39"/>
<evidence type="ECO:0000313" key="17">
    <source>
        <dbReference type="EMBL" id="ODV61639.1"/>
    </source>
</evidence>
<dbReference type="PANTHER" id="PTHR10050">
    <property type="entry name" value="DOLICHYL-PHOSPHATE-MANNOSE--PROTEIN MANNOSYLTRANSFERASE"/>
    <property type="match status" value="1"/>
</dbReference>
<keyword evidence="6 17" id="KW-0808">Transferase</keyword>
<dbReference type="EC" id="2.4.1.109" evidence="4"/>
<evidence type="ECO:0000256" key="1">
    <source>
        <dbReference type="ARBA" id="ARBA00004477"/>
    </source>
</evidence>
<sequence length="1001" mass="118180">MSEAEVYAQGPYKPYFITRSIRALPIYYSFNSTTAKSALQPSDDSIDETNASLNNTVRSNVGVNDNANSDAMIGKQNKSNRKSNTKTNRNNSILLFFLILLSIFSSLLNIDYPLSPVTIDETLIVKNIENYSNKTFFLSFNPPLTDLFYFKVNQFITNSTNQQDLISLYHLRIINLVMSSLSIIVFYKILNSLNCFNKVSFLTSLLLIIDPFNLIQVSKYINYNSLHLFLLLLCLYHFNLNNLLRFSISLGLLLSTKVSSVLSLFYFVLLTLYKNWYTYQDLSLSESRKLHKSTKSIKKHTSIKLNKSVKTTKLNKSTKLNQLNQKFKKQFVLKNIIYQVFVILFLIPFLVYLIIFNYHVNLLKHYNPSSNDFSFLSTFYKSQLSIFNNTNDSSSSTTNNIDANLNILYGSKVSIRQYLPDHFNFFGVFGGGNYLYSFNKTYSIGSNEQQVNLYNFNDTNNYWIIEKNLKLYDDHLFYNQLAFVNDNSIIRLRHNNTKNYLHVNNIRGPVSSQDYHFEISCKGDFGKSFLPDNYDNWRIISNHEESINHLKNLENLDEKLLFNAKIKSYGSIFKLYNRELQCYLLSHPVYLPEWGNHQQEVVCVKDPNSIYTNFYFEENSHPLFLEHNLNNFALKHNKKEKHNKRDKEIGDKIELLKKNRLRFKKMTCLEKIIELNLKLINMNLNNQLIVLSKIKTDHLRFLIEPKYWSFYFNTLLNNNFQDNIVFKDDSLKTKILLFTNPLNSFLCLITLIISFLYFNVKILKFLFNFHRDFLEFNKININDYDYENRGYDDGDNENYSEKCTNNLDNVNVVNSNDKKIEDYLIYKQLKEKTEKERNKTDKLNLQKYNYSLDTLQILFDENFIKIFIGYLIHYFPYILLSKISQLISFNNYVNNHNFLISNYLGSYYFNLLLVGLFIQLIYNKLALKAMRYRFRFNNDNFEKIKKVTTRVDILFFSLIVIGVVSFYKYKEIIYGLPWNYKDCVGCQLANWNLGCEFYRNK</sequence>
<evidence type="ECO:0000256" key="2">
    <source>
        <dbReference type="ARBA" id="ARBA00004922"/>
    </source>
</evidence>
<evidence type="ECO:0000256" key="14">
    <source>
        <dbReference type="SAM" id="MobiDB-lite"/>
    </source>
</evidence>
<dbReference type="Pfam" id="PF16192">
    <property type="entry name" value="PMT_4TMC"/>
    <property type="match status" value="1"/>
</dbReference>
<evidence type="ECO:0000313" key="18">
    <source>
        <dbReference type="Proteomes" id="UP000095038"/>
    </source>
</evidence>
<name>A0A1D2VJ39_9ASCO</name>
<dbReference type="InterPro" id="IPR003342">
    <property type="entry name" value="ArnT-like_N"/>
</dbReference>
<feature type="transmembrane region" description="Helical" evidence="15">
    <location>
        <begin position="867"/>
        <end position="887"/>
    </location>
</feature>
<evidence type="ECO:0000256" key="15">
    <source>
        <dbReference type="SAM" id="Phobius"/>
    </source>
</evidence>
<dbReference type="InParanoid" id="A0A1D2VJ39"/>
<keyword evidence="8" id="KW-0677">Repeat</keyword>
<keyword evidence="7 15" id="KW-0812">Transmembrane</keyword>
<evidence type="ECO:0000256" key="6">
    <source>
        <dbReference type="ARBA" id="ARBA00022679"/>
    </source>
</evidence>
<dbReference type="PANTHER" id="PTHR10050:SF46">
    <property type="entry name" value="PROTEIN O-MANNOSYL-TRANSFERASE 2"/>
    <property type="match status" value="1"/>
</dbReference>
<dbReference type="SMART" id="SM00472">
    <property type="entry name" value="MIR"/>
    <property type="match status" value="3"/>
</dbReference>
<keyword evidence="5" id="KW-0328">Glycosyltransferase</keyword>
<keyword evidence="9" id="KW-0256">Endoplasmic reticulum</keyword>
<organism evidence="17 18">
    <name type="scientific">Ascoidea rubescens DSM 1968</name>
    <dbReference type="NCBI Taxonomy" id="1344418"/>
    <lineage>
        <taxon>Eukaryota</taxon>
        <taxon>Fungi</taxon>
        <taxon>Dikarya</taxon>
        <taxon>Ascomycota</taxon>
        <taxon>Saccharomycotina</taxon>
        <taxon>Saccharomycetes</taxon>
        <taxon>Ascoideaceae</taxon>
        <taxon>Ascoidea</taxon>
    </lineage>
</organism>
<dbReference type="EMBL" id="KV454479">
    <property type="protein sequence ID" value="ODV61639.1"/>
    <property type="molecule type" value="Genomic_DNA"/>
</dbReference>
<dbReference type="CDD" id="cd23286">
    <property type="entry name" value="beta-trefoil_MIR_PMT7-like"/>
    <property type="match status" value="1"/>
</dbReference>
<gene>
    <name evidence="17" type="ORF">ASCRUDRAFT_75625</name>
</gene>
<feature type="transmembrane region" description="Helical" evidence="15">
    <location>
        <begin position="947"/>
        <end position="967"/>
    </location>
</feature>
<dbReference type="Gene3D" id="2.80.10.50">
    <property type="match status" value="1"/>
</dbReference>
<feature type="transmembrane region" description="Helical" evidence="15">
    <location>
        <begin position="250"/>
        <end position="273"/>
    </location>
</feature>
<keyword evidence="10 15" id="KW-1133">Transmembrane helix</keyword>
<keyword evidence="11 15" id="KW-0472">Membrane</keyword>
<comment type="catalytic activity">
    <reaction evidence="12">
        <text>a di-trans,poly-cis-dolichyl beta-D-mannosyl phosphate + L-threonyl-[protein] = 3-O-(alpha-D-mannosyl)-L-threonyl-[protein] + a di-trans,poly-cis-dolichyl phosphate + H(+)</text>
        <dbReference type="Rhea" id="RHEA:53396"/>
        <dbReference type="Rhea" id="RHEA-COMP:11060"/>
        <dbReference type="Rhea" id="RHEA-COMP:13547"/>
        <dbReference type="Rhea" id="RHEA-COMP:19498"/>
        <dbReference type="Rhea" id="RHEA-COMP:19501"/>
        <dbReference type="ChEBI" id="CHEBI:15378"/>
        <dbReference type="ChEBI" id="CHEBI:30013"/>
        <dbReference type="ChEBI" id="CHEBI:57683"/>
        <dbReference type="ChEBI" id="CHEBI:58211"/>
        <dbReference type="ChEBI" id="CHEBI:137323"/>
        <dbReference type="EC" id="2.4.1.109"/>
    </reaction>
</comment>
<feature type="transmembrane region" description="Helical" evidence="15">
    <location>
        <begin position="91"/>
        <end position="110"/>
    </location>
</feature>
<evidence type="ECO:0000256" key="5">
    <source>
        <dbReference type="ARBA" id="ARBA00022676"/>
    </source>
</evidence>
<feature type="domain" description="MIR" evidence="16">
    <location>
        <begin position="481"/>
        <end position="542"/>
    </location>
</feature>
<evidence type="ECO:0000259" key="16">
    <source>
        <dbReference type="PROSITE" id="PS50919"/>
    </source>
</evidence>
<evidence type="ECO:0000256" key="10">
    <source>
        <dbReference type="ARBA" id="ARBA00022989"/>
    </source>
</evidence>
<evidence type="ECO:0000256" key="8">
    <source>
        <dbReference type="ARBA" id="ARBA00022737"/>
    </source>
</evidence>
<dbReference type="InterPro" id="IPR032421">
    <property type="entry name" value="PMT_4TMC"/>
</dbReference>
<proteinExistence type="inferred from homology"/>
<dbReference type="GO" id="GO:0005789">
    <property type="term" value="C:endoplasmic reticulum membrane"/>
    <property type="evidence" value="ECO:0007669"/>
    <property type="project" value="UniProtKB-SubCell"/>
</dbReference>
<feature type="transmembrane region" description="Helical" evidence="15">
    <location>
        <begin position="336"/>
        <end position="360"/>
    </location>
</feature>
<protein>
    <recommendedName>
        <fullName evidence="4">dolichyl-phosphate-mannose--protein mannosyltransferase</fullName>
        <ecNumber evidence="4">2.4.1.109</ecNumber>
    </recommendedName>
</protein>
<dbReference type="InterPro" id="IPR036300">
    <property type="entry name" value="MIR_dom_sf"/>
</dbReference>